<organism evidence="1 2">
    <name type="scientific">Rattus norvegicus</name>
    <name type="common">Rat</name>
    <dbReference type="NCBI Taxonomy" id="10116"/>
    <lineage>
        <taxon>Eukaryota</taxon>
        <taxon>Metazoa</taxon>
        <taxon>Chordata</taxon>
        <taxon>Craniata</taxon>
        <taxon>Vertebrata</taxon>
        <taxon>Euteleostomi</taxon>
        <taxon>Mammalia</taxon>
        <taxon>Eutheria</taxon>
        <taxon>Euarchontoglires</taxon>
        <taxon>Glires</taxon>
        <taxon>Rodentia</taxon>
        <taxon>Myomorpha</taxon>
        <taxon>Muroidea</taxon>
        <taxon>Muridae</taxon>
        <taxon>Murinae</taxon>
        <taxon>Rattus</taxon>
    </lineage>
</organism>
<reference evidence="1 2" key="1">
    <citation type="submission" date="2005-07" db="EMBL/GenBank/DDBJ databases">
        <authorList>
            <person name="Mural R.J."/>
            <person name="Li P.W."/>
            <person name="Adams M.D."/>
            <person name="Amanatides P.G."/>
            <person name="Baden-Tillson H."/>
            <person name="Barnstead M."/>
            <person name="Chin S.H."/>
            <person name="Dew I."/>
            <person name="Evans C.A."/>
            <person name="Ferriera S."/>
            <person name="Flanigan M."/>
            <person name="Fosler C."/>
            <person name="Glodek A."/>
            <person name="Gu Z."/>
            <person name="Holt R.A."/>
            <person name="Jennings D."/>
            <person name="Kraft C.L."/>
            <person name="Lu F."/>
            <person name="Nguyen T."/>
            <person name="Nusskern D.R."/>
            <person name="Pfannkoch C.M."/>
            <person name="Sitter C."/>
            <person name="Sutton G.G."/>
            <person name="Venter J.C."/>
            <person name="Wang Z."/>
            <person name="Woodage T."/>
            <person name="Zheng X.H."/>
            <person name="Zhong F."/>
        </authorList>
    </citation>
    <scope>NUCLEOTIDE SEQUENCE [LARGE SCALE GENOMIC DNA]</scope>
    <source>
        <strain>BN</strain>
        <strain evidence="2">Sprague-Dawley</strain>
    </source>
</reference>
<name>A6HI95_RAT</name>
<accession>A6HI95</accession>
<sequence>MIVWGRSLAVEVAKQIKRSW</sequence>
<dbReference type="AlphaFoldDB" id="A6HI95"/>
<protein>
    <submittedName>
        <fullName evidence="1">RCG33047</fullName>
    </submittedName>
</protein>
<evidence type="ECO:0000313" key="2">
    <source>
        <dbReference type="Proteomes" id="UP000234681"/>
    </source>
</evidence>
<proteinExistence type="predicted"/>
<dbReference type="EMBL" id="CH473948">
    <property type="protein sequence ID" value="EDM05750.1"/>
    <property type="molecule type" value="Genomic_DNA"/>
</dbReference>
<dbReference type="Proteomes" id="UP000234681">
    <property type="component" value="Chromosome 10"/>
</dbReference>
<evidence type="ECO:0000313" key="1">
    <source>
        <dbReference type="EMBL" id="EDM05750.1"/>
    </source>
</evidence>
<gene>
    <name evidence="1" type="ORF">rCG_33047</name>
</gene>